<protein>
    <recommendedName>
        <fullName evidence="1">F-box domain-containing protein</fullName>
    </recommendedName>
</protein>
<dbReference type="GeneID" id="19303986"/>
<dbReference type="eggNOG" id="ENOG502R1G4">
    <property type="taxonomic scope" value="Eukaryota"/>
</dbReference>
<dbReference type="EMBL" id="KB469301">
    <property type="protein sequence ID" value="EPQ55537.1"/>
    <property type="molecule type" value="Genomic_DNA"/>
</dbReference>
<feature type="domain" description="F-box" evidence="1">
    <location>
        <begin position="9"/>
        <end position="40"/>
    </location>
</feature>
<dbReference type="OMA" id="EYEYWAD"/>
<dbReference type="AlphaFoldDB" id="S7Q7N4"/>
<dbReference type="KEGG" id="gtr:GLOTRDRAFT_138437"/>
<dbReference type="HOGENOM" id="CLU_976817_0_0_1"/>
<dbReference type="Pfam" id="PF00646">
    <property type="entry name" value="F-box"/>
    <property type="match status" value="1"/>
</dbReference>
<feature type="non-terminal residue" evidence="2">
    <location>
        <position position="298"/>
    </location>
</feature>
<dbReference type="InterPro" id="IPR001810">
    <property type="entry name" value="F-box_dom"/>
</dbReference>
<name>S7Q7N4_GLOTA</name>
<dbReference type="Proteomes" id="UP000030669">
    <property type="component" value="Unassembled WGS sequence"/>
</dbReference>
<sequence length="298" mass="33853">MLGIMCVPSLPIELVEKIVRSADRQQLGVLSCVSRTLQAITEPVLYDLVGDMGCRRTIHAMRSVLRAKRSYRRQYVRCFSINMSTWRQCHTSQLLRAFFRLLSDTLQVLPDLDSLHLIGLPPCEAWVLARCPAQPLAFVTSLPPSPSLSAWLQGQRRMEILVLANRYMAHWDRRVEVSSPALPNLRMICASSNSLQQLVPGRPVEHVVLDFTIDNKDANEYGEMKKTFALSSSPIHTFGIHFRIAPRNHYITSDLPMFISKDTEQLEDVTSLDIQVPTFDFFDALPELTNTVQTFPNL</sequence>
<evidence type="ECO:0000259" key="1">
    <source>
        <dbReference type="Pfam" id="PF00646"/>
    </source>
</evidence>
<evidence type="ECO:0000313" key="3">
    <source>
        <dbReference type="Proteomes" id="UP000030669"/>
    </source>
</evidence>
<keyword evidence="3" id="KW-1185">Reference proteome</keyword>
<dbReference type="RefSeq" id="XP_007865620.1">
    <property type="nucleotide sequence ID" value="XM_007867429.1"/>
</dbReference>
<evidence type="ECO:0000313" key="2">
    <source>
        <dbReference type="EMBL" id="EPQ55537.1"/>
    </source>
</evidence>
<dbReference type="OrthoDB" id="3239821at2759"/>
<accession>S7Q7N4</accession>
<proteinExistence type="predicted"/>
<gene>
    <name evidence="2" type="ORF">GLOTRDRAFT_138437</name>
</gene>
<reference evidence="2 3" key="1">
    <citation type="journal article" date="2012" name="Science">
        <title>The Paleozoic origin of enzymatic lignin decomposition reconstructed from 31 fungal genomes.</title>
        <authorList>
            <person name="Floudas D."/>
            <person name="Binder M."/>
            <person name="Riley R."/>
            <person name="Barry K."/>
            <person name="Blanchette R.A."/>
            <person name="Henrissat B."/>
            <person name="Martinez A.T."/>
            <person name="Otillar R."/>
            <person name="Spatafora J.W."/>
            <person name="Yadav J.S."/>
            <person name="Aerts A."/>
            <person name="Benoit I."/>
            <person name="Boyd A."/>
            <person name="Carlson A."/>
            <person name="Copeland A."/>
            <person name="Coutinho P.M."/>
            <person name="de Vries R.P."/>
            <person name="Ferreira P."/>
            <person name="Findley K."/>
            <person name="Foster B."/>
            <person name="Gaskell J."/>
            <person name="Glotzer D."/>
            <person name="Gorecki P."/>
            <person name="Heitman J."/>
            <person name="Hesse C."/>
            <person name="Hori C."/>
            <person name="Igarashi K."/>
            <person name="Jurgens J.A."/>
            <person name="Kallen N."/>
            <person name="Kersten P."/>
            <person name="Kohler A."/>
            <person name="Kuees U."/>
            <person name="Kumar T.K.A."/>
            <person name="Kuo A."/>
            <person name="LaButti K."/>
            <person name="Larrondo L.F."/>
            <person name="Lindquist E."/>
            <person name="Ling A."/>
            <person name="Lombard V."/>
            <person name="Lucas S."/>
            <person name="Lundell T."/>
            <person name="Martin R."/>
            <person name="McLaughlin D.J."/>
            <person name="Morgenstern I."/>
            <person name="Morin E."/>
            <person name="Murat C."/>
            <person name="Nagy L.G."/>
            <person name="Nolan M."/>
            <person name="Ohm R.A."/>
            <person name="Patyshakuliyeva A."/>
            <person name="Rokas A."/>
            <person name="Ruiz-Duenas F.J."/>
            <person name="Sabat G."/>
            <person name="Salamov A."/>
            <person name="Samejima M."/>
            <person name="Schmutz J."/>
            <person name="Slot J.C."/>
            <person name="St John F."/>
            <person name="Stenlid J."/>
            <person name="Sun H."/>
            <person name="Sun S."/>
            <person name="Syed K."/>
            <person name="Tsang A."/>
            <person name="Wiebenga A."/>
            <person name="Young D."/>
            <person name="Pisabarro A."/>
            <person name="Eastwood D.C."/>
            <person name="Martin F."/>
            <person name="Cullen D."/>
            <person name="Grigoriev I.V."/>
            <person name="Hibbett D.S."/>
        </authorList>
    </citation>
    <scope>NUCLEOTIDE SEQUENCE [LARGE SCALE GENOMIC DNA]</scope>
    <source>
        <strain evidence="2 3">ATCC 11539</strain>
    </source>
</reference>
<organism evidence="2 3">
    <name type="scientific">Gloeophyllum trabeum (strain ATCC 11539 / FP-39264 / Madison 617)</name>
    <name type="common">Brown rot fungus</name>
    <dbReference type="NCBI Taxonomy" id="670483"/>
    <lineage>
        <taxon>Eukaryota</taxon>
        <taxon>Fungi</taxon>
        <taxon>Dikarya</taxon>
        <taxon>Basidiomycota</taxon>
        <taxon>Agaricomycotina</taxon>
        <taxon>Agaricomycetes</taxon>
        <taxon>Gloeophyllales</taxon>
        <taxon>Gloeophyllaceae</taxon>
        <taxon>Gloeophyllum</taxon>
    </lineage>
</organism>